<evidence type="ECO:0000313" key="1">
    <source>
        <dbReference type="EMBL" id="KAI0083354.1"/>
    </source>
</evidence>
<evidence type="ECO:0000313" key="2">
    <source>
        <dbReference type="Proteomes" id="UP001055072"/>
    </source>
</evidence>
<proteinExistence type="predicted"/>
<organism evidence="1 2">
    <name type="scientific">Irpex rosettiformis</name>
    <dbReference type="NCBI Taxonomy" id="378272"/>
    <lineage>
        <taxon>Eukaryota</taxon>
        <taxon>Fungi</taxon>
        <taxon>Dikarya</taxon>
        <taxon>Basidiomycota</taxon>
        <taxon>Agaricomycotina</taxon>
        <taxon>Agaricomycetes</taxon>
        <taxon>Polyporales</taxon>
        <taxon>Irpicaceae</taxon>
        <taxon>Irpex</taxon>
    </lineage>
</organism>
<reference evidence="1" key="1">
    <citation type="journal article" date="2021" name="Environ. Microbiol.">
        <title>Gene family expansions and transcriptome signatures uncover fungal adaptations to wood decay.</title>
        <authorList>
            <person name="Hage H."/>
            <person name="Miyauchi S."/>
            <person name="Viragh M."/>
            <person name="Drula E."/>
            <person name="Min B."/>
            <person name="Chaduli D."/>
            <person name="Navarro D."/>
            <person name="Favel A."/>
            <person name="Norest M."/>
            <person name="Lesage-Meessen L."/>
            <person name="Balint B."/>
            <person name="Merenyi Z."/>
            <person name="de Eugenio L."/>
            <person name="Morin E."/>
            <person name="Martinez A.T."/>
            <person name="Baldrian P."/>
            <person name="Stursova M."/>
            <person name="Martinez M.J."/>
            <person name="Novotny C."/>
            <person name="Magnuson J.K."/>
            <person name="Spatafora J.W."/>
            <person name="Maurice S."/>
            <person name="Pangilinan J."/>
            <person name="Andreopoulos W."/>
            <person name="LaButti K."/>
            <person name="Hundley H."/>
            <person name="Na H."/>
            <person name="Kuo A."/>
            <person name="Barry K."/>
            <person name="Lipzen A."/>
            <person name="Henrissat B."/>
            <person name="Riley R."/>
            <person name="Ahrendt S."/>
            <person name="Nagy L.G."/>
            <person name="Grigoriev I.V."/>
            <person name="Martin F."/>
            <person name="Rosso M.N."/>
        </authorList>
    </citation>
    <scope>NUCLEOTIDE SEQUENCE</scope>
    <source>
        <strain evidence="1">CBS 384.51</strain>
    </source>
</reference>
<dbReference type="Proteomes" id="UP001055072">
    <property type="component" value="Unassembled WGS sequence"/>
</dbReference>
<accession>A0ACB8TMZ3</accession>
<name>A0ACB8TMZ3_9APHY</name>
<protein>
    <submittedName>
        <fullName evidence="1">Rab-GTPase-TBC domain-containing protein</fullName>
    </submittedName>
</protein>
<keyword evidence="2" id="KW-1185">Reference proteome</keyword>
<dbReference type="EMBL" id="MU274971">
    <property type="protein sequence ID" value="KAI0083354.1"/>
    <property type="molecule type" value="Genomic_DNA"/>
</dbReference>
<sequence length="1514" mass="160517">MDASELGRWTRFAAKGGIGKCVAVQDCIAEEEEDLMFLKDDEIIVLMQLPNQEDLYLGYCEGVVGRFRGSNVQFLSRLKRPVMTKRSSRSLSRSSSRPSSSQGRDSLSAPAHRDSPSLPQSSTRSSYGYPVLPTNGLETSPSTVPVIPLSPSPHPPQDHLRSVSHSSASTAIESTPHTPADFTSEMSHTTTVVTIVDSPTPQEDPADEVKVQEPLDDHAPLYADDPADDDASYLESEPSARISVASSDGAPAIGLSLLQDFVNGSVDDAASLRSFSESVSTVEEQAASPIVAEPSRGSPRSSVYSLGSAHHEHIGREAPSRTSHLTHPSSISSDYGGEEWDGASDIYDNYRYSRASMASKMSRFSKGSVHTVASGLGLDAPPLPISDSHRPSLDSVRYGVGAARDRLGSTTTASSSVEDVRRTVQSPGGSPAMEYVNPMDKNSSSRRIPPPLDLASSNHSRNEPPTTSAQASASPLLHAAFRSPLSSPDAASPNHLSPTSASTPSTAPLFSSTPGGAASALRQRLEMGKGVAPVGTNGTSLALPEGDARGKARLSTQPIVVDDDEGTPDTSTETGHQPSPSPSTTSFSAMEEKKRMLETTYVVVNQAPPPPYTPTSPMDSTFIAPSQAPIPRRSEEQASASSSRASNAFSRQSMFLPHPHAPKPAAVPSGPMYGRSPVVTEQHHSTGPPPGSATHALHMALATARGDPYRPRLVTIYGKFERELMSSIGPVPILFSLEPQNNVPANHPRSGTPSAADAAAAAQSSSVVDADEGDPGASSSSKPIPRPNFFPQTPSVRPRSRSFSEFDTPGSLKSSEPQPQTANPTVGRSKSAVAPSPAGPAAARPQQHKPSPLSIPSNNVVAAMDSARTAQSIPLSQQPPLTPLHGRSPLSSLPLQDTVRPVRNSSSEQSRIVSSPVGVPSALPEESQSVRSPVSRTVSLATSPTSPTSPLKSFPARHVLRHSRSSTLSNRRSAEQDRSPSRSSSSMQGRKSGESDVQATRNSNASPPTLPPPSSSSTNPLRSKLSLPALKIKGSERFASIDEKSPTLSVTPSDSLSLGASEQATVQVKDVDFEMVTAGPTSLIPGQQLVVVNGDNDDVGSPLPSPNRLDAGSSVRSDSPSVSTLSGMSSRVGVSPSLPPPPAPPPHQSTPSPPANTRPTDSQDVEAHRQRELRWITAMASTSPSAARKSKKIRKLLYEGVPASVRYLVWAHLADSKAKRMDGVYTKLIMRERVGVMGAIERDVRRVFNDEGQLLDGSLVNVLQAYLVMVPDTQYSRGLTVIAGRLLLQAPEEDAFWTFVSMMESHLRPWFSTSSVMLDVDAMLFGKAVEAMDGGVAKKLFGEMDIPAISLVRPWFTALFLEALPFEHSQRVWDIFLFEGITFLYRVGLAVIQCCKAHLQQTSSDRDTVLRTLLHPPASLLPSSPDAFLEMTGAVKLKDDDVRKQRGKLEAGQLKRLTQARGRGGGGGGGGAGVGGVAGVAGVKPLRPSISSISLPRSSTPKTDGLRTESLSLS</sequence>
<comment type="caution">
    <text evidence="1">The sequence shown here is derived from an EMBL/GenBank/DDBJ whole genome shotgun (WGS) entry which is preliminary data.</text>
</comment>
<gene>
    <name evidence="1" type="ORF">BDY19DRAFT_703901</name>
</gene>